<dbReference type="EMBL" id="JACBYR010000001">
    <property type="protein sequence ID" value="NYE83383.1"/>
    <property type="molecule type" value="Genomic_DNA"/>
</dbReference>
<evidence type="ECO:0000313" key="1">
    <source>
        <dbReference type="EMBL" id="NYE83383.1"/>
    </source>
</evidence>
<keyword evidence="2" id="KW-1185">Reference proteome</keyword>
<name>A0A7Y9LNP2_9BURK</name>
<proteinExistence type="predicted"/>
<evidence type="ECO:0000313" key="2">
    <source>
        <dbReference type="Proteomes" id="UP000542125"/>
    </source>
</evidence>
<reference evidence="1 2" key="1">
    <citation type="submission" date="2020-07" db="EMBL/GenBank/DDBJ databases">
        <title>Genomic Encyclopedia of Type Strains, Phase IV (KMG-V): Genome sequencing to study the core and pangenomes of soil and plant-associated prokaryotes.</title>
        <authorList>
            <person name="Whitman W."/>
        </authorList>
    </citation>
    <scope>NUCLEOTIDE SEQUENCE [LARGE SCALE GENOMIC DNA]</scope>
    <source>
        <strain evidence="1 2">SAS40</strain>
    </source>
</reference>
<comment type="caution">
    <text evidence="1">The sequence shown here is derived from an EMBL/GenBank/DDBJ whole genome shotgun (WGS) entry which is preliminary data.</text>
</comment>
<gene>
    <name evidence="1" type="ORF">FHW18_002654</name>
</gene>
<dbReference type="Proteomes" id="UP000542125">
    <property type="component" value="Unassembled WGS sequence"/>
</dbReference>
<accession>A0A7Y9LNP2</accession>
<sequence>MNGYPTFKTLNDTLTFQVQYHGNLFLATISGEVLWSHFGGGLDDAGLMSAYFANEQEIHGVAIARIQAGNLNPALTMKDFTSGREADDVLRRASVKSLGPKLFQQAAPDTDASTQTSQLLGLIGARAALR</sequence>
<protein>
    <submittedName>
        <fullName evidence="1">Uncharacterized protein</fullName>
    </submittedName>
</protein>
<dbReference type="AlphaFoldDB" id="A0A7Y9LNP2"/>
<dbReference type="RefSeq" id="WP_179586989.1">
    <property type="nucleotide sequence ID" value="NZ_JACBYR010000001.1"/>
</dbReference>
<organism evidence="1 2">
    <name type="scientific">Pigmentiphaga litoralis</name>
    <dbReference type="NCBI Taxonomy" id="516702"/>
    <lineage>
        <taxon>Bacteria</taxon>
        <taxon>Pseudomonadati</taxon>
        <taxon>Pseudomonadota</taxon>
        <taxon>Betaproteobacteria</taxon>
        <taxon>Burkholderiales</taxon>
        <taxon>Alcaligenaceae</taxon>
        <taxon>Pigmentiphaga</taxon>
    </lineage>
</organism>